<name>A0A6J5NZL5_9CAUD</name>
<dbReference type="EMBL" id="LR796734">
    <property type="protein sequence ID" value="CAB4162611.1"/>
    <property type="molecule type" value="Genomic_DNA"/>
</dbReference>
<evidence type="ECO:0000313" key="1">
    <source>
        <dbReference type="EMBL" id="CAB4162611.1"/>
    </source>
</evidence>
<reference evidence="1" key="1">
    <citation type="submission" date="2020-04" db="EMBL/GenBank/DDBJ databases">
        <authorList>
            <person name="Chiriac C."/>
            <person name="Salcher M."/>
            <person name="Ghai R."/>
            <person name="Kavagutti S V."/>
        </authorList>
    </citation>
    <scope>NUCLEOTIDE SEQUENCE</scope>
</reference>
<proteinExistence type="predicted"/>
<gene>
    <name evidence="1" type="ORF">UFOVP787_71</name>
</gene>
<sequence length="173" mass="19783">MFNLQKELSFLELTGHLLGFSDQKIAVMRELITEDQSEFSARLWEKTIAKLAKTKFTDVAHKDFSDGTESKTASTRRDVKGKIQGQISNVSGKTGWIRVACFNNYKNVIDFFLLPPDHDCKSYFSPANGDRGSIKFTYNRKEDTYSNYLEKYRVKNAKAACVQMRSLSRRKGA</sequence>
<protein>
    <submittedName>
        <fullName evidence="1">Uncharacterized protein</fullName>
    </submittedName>
</protein>
<organism evidence="1">
    <name type="scientific">uncultured Caudovirales phage</name>
    <dbReference type="NCBI Taxonomy" id="2100421"/>
    <lineage>
        <taxon>Viruses</taxon>
        <taxon>Duplodnaviria</taxon>
        <taxon>Heunggongvirae</taxon>
        <taxon>Uroviricota</taxon>
        <taxon>Caudoviricetes</taxon>
        <taxon>Peduoviridae</taxon>
        <taxon>Maltschvirus</taxon>
        <taxon>Maltschvirus maltsch</taxon>
    </lineage>
</organism>
<accession>A0A6J5NZL5</accession>